<dbReference type="EMBL" id="QRVJ01000001">
    <property type="protein sequence ID" value="RGS40248.1"/>
    <property type="molecule type" value="Genomic_DNA"/>
</dbReference>
<feature type="transmembrane region" description="Helical" evidence="1">
    <location>
        <begin position="48"/>
        <end position="68"/>
    </location>
</feature>
<dbReference type="InterPro" id="IPR036890">
    <property type="entry name" value="HATPase_C_sf"/>
</dbReference>
<sequence>MTKQISSNHFIPYLCNMKKHLTFKSQQLSTIFWLLIAGTFWIQFLNMSTSICEATLLTICISGSYMLVNQYLCNHLLKKAIRTKQMKPFWILFIVLCIPTSTLVASYFVLFQYLEQTGIFPVSNIFIEGEENLLFNSILLLPGTLVINLAFCGLCFYSENLQLEKEKSQFLFQTLRQQITPHFMFNVLNHINILMQDNVPLASSLLEKYSDILRYQLYNGQKELISLEQEIEFLQNYIAIENIRWEDKLIVSTEWEVEDGSVEFPPLLLLTFIENAFKHASHTPTEKGQVQIRLKQNTHHILLEVGNTSSPHLQRPGTGLGLTNAVKRLDILFHKKYQLSVNQTDTYYQTSLSIEI</sequence>
<dbReference type="AlphaFoldDB" id="A0A412IQ14"/>
<dbReference type="Pfam" id="PF06580">
    <property type="entry name" value="His_kinase"/>
    <property type="match status" value="1"/>
</dbReference>
<protein>
    <submittedName>
        <fullName evidence="3">Sensor histidine kinase</fullName>
    </submittedName>
</protein>
<keyword evidence="3" id="KW-0418">Kinase</keyword>
<feature type="transmembrane region" description="Helical" evidence="1">
    <location>
        <begin position="89"/>
        <end position="114"/>
    </location>
</feature>
<dbReference type="InterPro" id="IPR010559">
    <property type="entry name" value="Sig_transdc_His_kin_internal"/>
</dbReference>
<evidence type="ECO:0000256" key="1">
    <source>
        <dbReference type="SAM" id="Phobius"/>
    </source>
</evidence>
<feature type="transmembrane region" description="Helical" evidence="1">
    <location>
        <begin position="21"/>
        <end position="42"/>
    </location>
</feature>
<keyword evidence="1" id="KW-0812">Transmembrane</keyword>
<feature type="domain" description="Signal transduction histidine kinase internal region" evidence="2">
    <location>
        <begin position="173"/>
        <end position="249"/>
    </location>
</feature>
<dbReference type="PANTHER" id="PTHR34220:SF7">
    <property type="entry name" value="SENSOR HISTIDINE KINASE YPDA"/>
    <property type="match status" value="1"/>
</dbReference>
<comment type="caution">
    <text evidence="3">The sequence shown here is derived from an EMBL/GenBank/DDBJ whole genome shotgun (WGS) entry which is preliminary data.</text>
</comment>
<dbReference type="PANTHER" id="PTHR34220">
    <property type="entry name" value="SENSOR HISTIDINE KINASE YPDA"/>
    <property type="match status" value="1"/>
</dbReference>
<dbReference type="GO" id="GO:0016020">
    <property type="term" value="C:membrane"/>
    <property type="evidence" value="ECO:0007669"/>
    <property type="project" value="InterPro"/>
</dbReference>
<dbReference type="InterPro" id="IPR050640">
    <property type="entry name" value="Bact_2-comp_sensor_kinase"/>
</dbReference>
<dbReference type="GO" id="GO:0000155">
    <property type="term" value="F:phosphorelay sensor kinase activity"/>
    <property type="evidence" value="ECO:0007669"/>
    <property type="project" value="InterPro"/>
</dbReference>
<proteinExistence type="predicted"/>
<evidence type="ECO:0000313" key="4">
    <source>
        <dbReference type="Proteomes" id="UP000283341"/>
    </source>
</evidence>
<name>A0A412IQ14_9BACE</name>
<dbReference type="Proteomes" id="UP000283341">
    <property type="component" value="Unassembled WGS sequence"/>
</dbReference>
<dbReference type="Gene3D" id="3.30.565.10">
    <property type="entry name" value="Histidine kinase-like ATPase, C-terminal domain"/>
    <property type="match status" value="1"/>
</dbReference>
<keyword evidence="3" id="KW-0808">Transferase</keyword>
<dbReference type="SUPFAM" id="SSF55874">
    <property type="entry name" value="ATPase domain of HSP90 chaperone/DNA topoisomerase II/histidine kinase"/>
    <property type="match status" value="1"/>
</dbReference>
<keyword evidence="1" id="KW-0472">Membrane</keyword>
<evidence type="ECO:0000313" key="3">
    <source>
        <dbReference type="EMBL" id="RGS40248.1"/>
    </source>
</evidence>
<organism evidence="3 4">
    <name type="scientific">Bacteroides cellulosilyticus</name>
    <dbReference type="NCBI Taxonomy" id="246787"/>
    <lineage>
        <taxon>Bacteria</taxon>
        <taxon>Pseudomonadati</taxon>
        <taxon>Bacteroidota</taxon>
        <taxon>Bacteroidia</taxon>
        <taxon>Bacteroidales</taxon>
        <taxon>Bacteroidaceae</taxon>
        <taxon>Bacteroides</taxon>
    </lineage>
</organism>
<reference evidence="3 4" key="1">
    <citation type="submission" date="2018-08" db="EMBL/GenBank/DDBJ databases">
        <title>A genome reference for cultivated species of the human gut microbiota.</title>
        <authorList>
            <person name="Zou Y."/>
            <person name="Xue W."/>
            <person name="Luo G."/>
        </authorList>
    </citation>
    <scope>NUCLEOTIDE SEQUENCE [LARGE SCALE GENOMIC DNA]</scope>
    <source>
        <strain evidence="3 4">AF22-3AC</strain>
    </source>
</reference>
<gene>
    <name evidence="3" type="ORF">DWX97_02990</name>
</gene>
<keyword evidence="1" id="KW-1133">Transmembrane helix</keyword>
<feature type="transmembrane region" description="Helical" evidence="1">
    <location>
        <begin position="134"/>
        <end position="157"/>
    </location>
</feature>
<dbReference type="RefSeq" id="WP_118401734.1">
    <property type="nucleotide sequence ID" value="NZ_JADNFX010000004.1"/>
</dbReference>
<evidence type="ECO:0000259" key="2">
    <source>
        <dbReference type="Pfam" id="PF06580"/>
    </source>
</evidence>
<accession>A0A412IQ14</accession>